<comment type="caution">
    <text evidence="1">The sequence shown here is derived from an EMBL/GenBank/DDBJ whole genome shotgun (WGS) entry which is preliminary data.</text>
</comment>
<protein>
    <submittedName>
        <fullName evidence="1">Uncharacterized protein</fullName>
    </submittedName>
</protein>
<keyword evidence="2" id="KW-1185">Reference proteome</keyword>
<dbReference type="RefSeq" id="WP_146600735.1">
    <property type="nucleotide sequence ID" value="NZ_SJPY01000005.1"/>
</dbReference>
<organism evidence="1 2">
    <name type="scientific">Novipirellula aureliae</name>
    <dbReference type="NCBI Taxonomy" id="2527966"/>
    <lineage>
        <taxon>Bacteria</taxon>
        <taxon>Pseudomonadati</taxon>
        <taxon>Planctomycetota</taxon>
        <taxon>Planctomycetia</taxon>
        <taxon>Pirellulales</taxon>
        <taxon>Pirellulaceae</taxon>
        <taxon>Novipirellula</taxon>
    </lineage>
</organism>
<sequence length="72" mass="8292">MGYNICTLRWRYSEWINTEKRSIVARELTIIKPRSDRLKTLQTTLSNGKLIATLSQKVDAPGRVAKTLTKEQ</sequence>
<gene>
    <name evidence="1" type="ORF">Q31b_34610</name>
</gene>
<proteinExistence type="predicted"/>
<dbReference type="Proteomes" id="UP000315471">
    <property type="component" value="Unassembled WGS sequence"/>
</dbReference>
<accession>A0A5C6DW10</accession>
<name>A0A5C6DW10_9BACT</name>
<evidence type="ECO:0000313" key="1">
    <source>
        <dbReference type="EMBL" id="TWU40117.1"/>
    </source>
</evidence>
<evidence type="ECO:0000313" key="2">
    <source>
        <dbReference type="Proteomes" id="UP000315471"/>
    </source>
</evidence>
<dbReference type="AlphaFoldDB" id="A0A5C6DW10"/>
<reference evidence="1 2" key="1">
    <citation type="submission" date="2019-02" db="EMBL/GenBank/DDBJ databases">
        <title>Deep-cultivation of Planctomycetes and their phenomic and genomic characterization uncovers novel biology.</title>
        <authorList>
            <person name="Wiegand S."/>
            <person name="Jogler M."/>
            <person name="Boedeker C."/>
            <person name="Pinto D."/>
            <person name="Vollmers J."/>
            <person name="Rivas-Marin E."/>
            <person name="Kohn T."/>
            <person name="Peeters S.H."/>
            <person name="Heuer A."/>
            <person name="Rast P."/>
            <person name="Oberbeckmann S."/>
            <person name="Bunk B."/>
            <person name="Jeske O."/>
            <person name="Meyerdierks A."/>
            <person name="Storesund J.E."/>
            <person name="Kallscheuer N."/>
            <person name="Luecker S."/>
            <person name="Lage O.M."/>
            <person name="Pohl T."/>
            <person name="Merkel B.J."/>
            <person name="Hornburger P."/>
            <person name="Mueller R.-W."/>
            <person name="Bruemmer F."/>
            <person name="Labrenz M."/>
            <person name="Spormann A.M."/>
            <person name="Op Den Camp H."/>
            <person name="Overmann J."/>
            <person name="Amann R."/>
            <person name="Jetten M.S.M."/>
            <person name="Mascher T."/>
            <person name="Medema M.H."/>
            <person name="Devos D.P."/>
            <person name="Kaster A.-K."/>
            <person name="Ovreas L."/>
            <person name="Rohde M."/>
            <person name="Galperin M.Y."/>
            <person name="Jogler C."/>
        </authorList>
    </citation>
    <scope>NUCLEOTIDE SEQUENCE [LARGE SCALE GENOMIC DNA]</scope>
    <source>
        <strain evidence="1 2">Q31b</strain>
    </source>
</reference>
<dbReference type="EMBL" id="SJPY01000005">
    <property type="protein sequence ID" value="TWU40117.1"/>
    <property type="molecule type" value="Genomic_DNA"/>
</dbReference>